<name>A0A5E8CLP9_9ZZZZ</name>
<evidence type="ECO:0000313" key="1">
    <source>
        <dbReference type="EMBL" id="VVU94340.1"/>
    </source>
</evidence>
<gene>
    <name evidence="1" type="ORF">CPAV1605_62</name>
</gene>
<accession>A0A5E8CLP9</accession>
<protein>
    <submittedName>
        <fullName evidence="1">Uncharacterized protein</fullName>
    </submittedName>
</protein>
<reference evidence="1" key="1">
    <citation type="submission" date="2019-09" db="EMBL/GenBank/DDBJ databases">
        <authorList>
            <person name="Needham M D."/>
        </authorList>
    </citation>
    <scope>NUCLEOTIDE SEQUENCE</scope>
</reference>
<sequence length="69" mass="8203">MEKIIKIPNIGDCMCPECRGMIYHTLKKNYELYPTNTIVYYGYLDQKHIFNKDGYKRICLNKEVGSKKH</sequence>
<dbReference type="EMBL" id="CABVLZ010000001">
    <property type="protein sequence ID" value="VVU94340.1"/>
    <property type="molecule type" value="Genomic_DNA"/>
</dbReference>
<proteinExistence type="predicted"/>
<organism evidence="1">
    <name type="scientific">seawater metagenome</name>
    <dbReference type="NCBI Taxonomy" id="1561972"/>
    <lineage>
        <taxon>unclassified sequences</taxon>
        <taxon>metagenomes</taxon>
        <taxon>ecological metagenomes</taxon>
    </lineage>
</organism>
<dbReference type="AlphaFoldDB" id="A0A5E8CLP9"/>